<reference evidence="6 7" key="1">
    <citation type="submission" date="2014-07" db="EMBL/GenBank/DDBJ databases">
        <title>Methanogenic archaea and the global carbon cycle.</title>
        <authorList>
            <person name="Henriksen J.R."/>
            <person name="Luke J."/>
            <person name="Reinhart S."/>
            <person name="Benedict M.N."/>
            <person name="Youngblut N.D."/>
            <person name="Metcalf M.E."/>
            <person name="Whitaker R.J."/>
            <person name="Metcalf W.W."/>
        </authorList>
    </citation>
    <scope>NUCLEOTIDE SEQUENCE [LARGE SCALE GENOMIC DNA]</scope>
    <source>
        <strain evidence="6 7">HI350</strain>
    </source>
</reference>
<dbReference type="Gene3D" id="3.40.50.300">
    <property type="entry name" value="P-loop containing nucleotide triphosphate hydrolases"/>
    <property type="match status" value="1"/>
</dbReference>
<dbReference type="InterPro" id="IPR036465">
    <property type="entry name" value="vWFA_dom_sf"/>
</dbReference>
<proteinExistence type="inferred from homology"/>
<dbReference type="EMBL" id="CP009507">
    <property type="protein sequence ID" value="AKB31441.1"/>
    <property type="molecule type" value="Genomic_DNA"/>
</dbReference>
<feature type="domain" description="VWFA" evidence="5">
    <location>
        <begin position="510"/>
        <end position="693"/>
    </location>
</feature>
<evidence type="ECO:0000256" key="3">
    <source>
        <dbReference type="ARBA" id="ARBA00022840"/>
    </source>
</evidence>
<dbReference type="KEGG" id="msz:MSSIH_0751"/>
<dbReference type="InterPro" id="IPR003593">
    <property type="entry name" value="AAA+_ATPase"/>
</dbReference>
<evidence type="ECO:0000256" key="1">
    <source>
        <dbReference type="ARBA" id="ARBA00005799"/>
    </source>
</evidence>
<keyword evidence="2" id="KW-0547">Nucleotide-binding</keyword>
<dbReference type="InterPro" id="IPR041702">
    <property type="entry name" value="BchD/ChlD_VWA"/>
</dbReference>
<dbReference type="Pfam" id="PF13519">
    <property type="entry name" value="VWA_2"/>
    <property type="match status" value="1"/>
</dbReference>
<dbReference type="PANTHER" id="PTHR35023">
    <property type="entry name" value="CHELATASE-RELATED"/>
    <property type="match status" value="1"/>
</dbReference>
<accession>A0A0E3LA57</accession>
<dbReference type="Pfam" id="PF01078">
    <property type="entry name" value="Mg_chelatase"/>
    <property type="match status" value="1"/>
</dbReference>
<sequence length="704" mass="78506">MKNHNIINYPFTAIVGQENMKKALVLNLINPKVGGVLIRGEKGTAKSTAVRALASLLPEIEVVEGCKFKCDPGHTNEFCEECLGKLNSGALRISQVKMKVVDLPVSATEDRVVGTLDIEYAIKTGEKRFEPGVLAMAHRGILYVDEINLLDDHLVDVLLDSAAMGVNTIEREGISFTHPANFVLVGTMNPEEGELRPQLLDRFGLCVDIKGINDLSRRVELIKYRLSYEADPEAFAAKWKAAETELCGQILNAKKLLSEVRISDDMLELISQICIDMGVDGHRADLTMMKTSITLAAFYGRTEVTEDDVREAAELTLSHRMRRKPFDNQPENQDKLDESIEKHKEKQKEKKKEKPENRDEKPKNEEEKEKKKEKHEHQNKEQHESPDQQQRQAEGSPPEESEAQNTEHPDASSETTFEIGEIYQVKQLSPEFRREARNGSGRRSKTLTRSRKGRYIKSSIPHEKTTDLAFDATLRAAAPFQLTREKNGNSVAIHESDFREKIREKKIGNLVLFVVDASGSMGARQRMVASKGAVLSMLMDAYQKRDKVGLIAFKGDSAELLLPPTSSVELAQKYLQEMPTGGKTPLSRGLAKGYEVIKNELRRDPDTCPFMVLISDGRANVSMSGESPLQETKTIASRLREEGIQSAVIDTESSMIKFGLAQEISSALGAKYLALEDLKADSIVDAVRVSAPFDFKPEFSSSSM</sequence>
<dbReference type="PANTHER" id="PTHR35023:SF1">
    <property type="entry name" value="MG-PROTOPORPHYRIN IX CHELATASE"/>
    <property type="match status" value="1"/>
</dbReference>
<evidence type="ECO:0000313" key="7">
    <source>
        <dbReference type="Proteomes" id="UP000033092"/>
    </source>
</evidence>
<dbReference type="HOGENOM" id="CLU_016684_6_0_2"/>
<feature type="compositionally biased region" description="Basic residues" evidence="4">
    <location>
        <begin position="440"/>
        <end position="455"/>
    </location>
</feature>
<dbReference type="PROSITE" id="PS50234">
    <property type="entry name" value="VWFA"/>
    <property type="match status" value="1"/>
</dbReference>
<dbReference type="AlphaFoldDB" id="A0A0E3LA57"/>
<feature type="compositionally biased region" description="Basic and acidic residues" evidence="4">
    <location>
        <begin position="332"/>
        <end position="386"/>
    </location>
</feature>
<dbReference type="SMART" id="SM00382">
    <property type="entry name" value="AAA"/>
    <property type="match status" value="1"/>
</dbReference>
<organism evidence="6 7">
    <name type="scientific">Methanosarcina siciliae HI350</name>
    <dbReference type="NCBI Taxonomy" id="1434119"/>
    <lineage>
        <taxon>Archaea</taxon>
        <taxon>Methanobacteriati</taxon>
        <taxon>Methanobacteriota</taxon>
        <taxon>Stenosarchaea group</taxon>
        <taxon>Methanomicrobia</taxon>
        <taxon>Methanosarcinales</taxon>
        <taxon>Methanosarcinaceae</taxon>
        <taxon>Methanosarcina</taxon>
    </lineage>
</organism>
<dbReference type="SMART" id="SM00327">
    <property type="entry name" value="VWA"/>
    <property type="match status" value="1"/>
</dbReference>
<dbReference type="Gene3D" id="1.10.8.80">
    <property type="entry name" value="Magnesium chelatase subunit I, C-Terminal domain"/>
    <property type="match status" value="1"/>
</dbReference>
<evidence type="ECO:0000313" key="6">
    <source>
        <dbReference type="EMBL" id="AKB31441.1"/>
    </source>
</evidence>
<dbReference type="InterPro" id="IPR027417">
    <property type="entry name" value="P-loop_NTPase"/>
</dbReference>
<protein>
    <submittedName>
        <fullName evidence="6">ChlI component of cobalt chelatase involved in B12 biosynthesis</fullName>
    </submittedName>
</protein>
<evidence type="ECO:0000259" key="5">
    <source>
        <dbReference type="PROSITE" id="PS50234"/>
    </source>
</evidence>
<comment type="similarity">
    <text evidence="1">Belongs to the Mg-chelatase subunits D/I family.</text>
</comment>
<dbReference type="GO" id="GO:0005524">
    <property type="term" value="F:ATP binding"/>
    <property type="evidence" value="ECO:0007669"/>
    <property type="project" value="UniProtKB-KW"/>
</dbReference>
<dbReference type="InterPro" id="IPR000523">
    <property type="entry name" value="Mg_chelatse_chII-like_cat_dom"/>
</dbReference>
<gene>
    <name evidence="6" type="ORF">MSSIH_0751</name>
</gene>
<dbReference type="PATRIC" id="fig|1434119.4.peg.946"/>
<dbReference type="CDD" id="cd01451">
    <property type="entry name" value="vWA_Magnesium_chelatase"/>
    <property type="match status" value="1"/>
</dbReference>
<name>A0A0E3LA57_9EURY</name>
<dbReference type="InterPro" id="IPR012804">
    <property type="entry name" value="Cob_chelat_sub_put"/>
</dbReference>
<dbReference type="NCBIfam" id="TIGR02442">
    <property type="entry name" value="Cob-chelat-sub"/>
    <property type="match status" value="1"/>
</dbReference>
<evidence type="ECO:0000256" key="4">
    <source>
        <dbReference type="SAM" id="MobiDB-lite"/>
    </source>
</evidence>
<dbReference type="InterPro" id="IPR041628">
    <property type="entry name" value="ChlI/MoxR_AAA_lid"/>
</dbReference>
<feature type="region of interest" description="Disordered" evidence="4">
    <location>
        <begin position="320"/>
        <end position="456"/>
    </location>
</feature>
<dbReference type="SUPFAM" id="SSF52540">
    <property type="entry name" value="P-loop containing nucleoside triphosphate hydrolases"/>
    <property type="match status" value="1"/>
</dbReference>
<dbReference type="Proteomes" id="UP000033092">
    <property type="component" value="Chromosome"/>
</dbReference>
<dbReference type="GeneID" id="41604726"/>
<dbReference type="Pfam" id="PF17863">
    <property type="entry name" value="AAA_lid_2"/>
    <property type="match status" value="1"/>
</dbReference>
<dbReference type="InterPro" id="IPR052989">
    <property type="entry name" value="Mg-chelatase_DI-like"/>
</dbReference>
<dbReference type="RefSeq" id="WP_148704902.1">
    <property type="nucleotide sequence ID" value="NZ_CP009507.1"/>
</dbReference>
<dbReference type="SUPFAM" id="SSF53300">
    <property type="entry name" value="vWA-like"/>
    <property type="match status" value="1"/>
</dbReference>
<evidence type="ECO:0000256" key="2">
    <source>
        <dbReference type="ARBA" id="ARBA00022741"/>
    </source>
</evidence>
<dbReference type="InterPro" id="IPR002035">
    <property type="entry name" value="VWF_A"/>
</dbReference>
<keyword evidence="3" id="KW-0067">ATP-binding</keyword>
<dbReference type="Gene3D" id="3.40.50.410">
    <property type="entry name" value="von Willebrand factor, type A domain"/>
    <property type="match status" value="1"/>
</dbReference>